<dbReference type="Pfam" id="PF09273">
    <property type="entry name" value="Rubis-subs-bind"/>
    <property type="match status" value="1"/>
</dbReference>
<evidence type="ECO:0000256" key="3">
    <source>
        <dbReference type="ARBA" id="ARBA00022691"/>
    </source>
</evidence>
<dbReference type="InterPro" id="IPR015943">
    <property type="entry name" value="WD40/YVTN_repeat-like_dom_sf"/>
</dbReference>
<sequence>MSFGEVNSRFIQWYKRNGGYLSDKISFKDYSDEGAGRGMIAVEDIDPQTVLFKTPYSLLLNFQTSSLAPLLPDDLFSNLRKHNSWFPLILCLMYESTMENSKWREYFSILQKEYATPMFWENEEIKELKGTGVIVRGEPAWSNLYYREVTINDIKKDKIGKEDAEKGFVDYLLPVIESERGDNDDGEVTMVPMADMLNHKTGFNNARLFREDDGLAMIAIKKITKGEQIYNTYGDLCSADLLRKYGFVDVDNVHDFVEIDRQMVVDTLCNDNKITKEKKVNFLLEENVLDDAFVIDINGDITAELIITAKVLVSPIRANAKLPKPILTHDVIPSLIRLLDKRLDDYKTAIEDDERILKHVYNVPVNLYNAVVVRLSEKKILIKASEKLNSLLKRKFERQKKKRKPTIQPIFYNLYDEVCMCASMSFFLRVSEMAMELPKIRFEIQEDRDNEGFTETTFTFTTFEKLPDNHGCISVSPNGRNIAIVDPDATAIKIYNVMIDGMVTSVNEILLPSNFARKLEAKEVHYSLAISDDCTIAISVFNVSPDTLPDVKWSSELSEVDVSDDNKLCLHHLTVGSTRIIVTQEGKSLDPLSAAGIIRFADDNTVIVLQNEGAFTLFNIKKNYQRKIAYPPTMRERLSLIEVYEQILLLDRCSVGKWLMSNDSSKGLDAFDITSGELIQKFQRIPDNNAALIPFAAISSDSKFLAACDKDGRVNLYLTENGIHVATLRAEIYGHFLFAAFINDDKKLFTIIENDSSYFSVIYELSDFYTNTEYHSTVWHLKKDFGFGNLKKRNPIVQTFAGLFYLGTSGKPTKINVDSIAEYAFSENTIFRDGKKISQKTDEQPHEISNRLSINVSEKKTRALNPFIHDTTDFEPWDRTGRPHRSESLDDSRCLFLIVGEETIQIWEERKALYFWAAHDFISNQSKASADKSDKFHIFDKFEKTDKTDKTITKIEYHTSRRDGNNLILSVKTDDKPEDTIIYLCDIFSKGMPIRQSVVSLVNSLAFIKRIQHQQTSSSSYVRNSKRIRDLEQCTCQAIYDVIANQPDIWQLMDSKYKVMRTLLRAQCDKIITEILKPESHLHRPQFYNDGHHYYESDLTIASGTSRECLRKLLDYYSQKTLELDTVGWMSTFSCALPSLYSKHRDTLAKQLTMFLLLDIIDEFFARSAVFGAMTIDAEKFDYCNIDLAPEELDTVQTIDLIPKLQPPPELDDDDNDASLSVFQKIRHYGLNPLFRRSRELVPEEEYKQARFGTLCLAPLPEFDAYGSSTEWKVRFSRPVFLRNTAEWLSKLSTPSFLLWIPAVNVLAGMEMAERRALATDEVLRGYNGFQLCILLAVRFEEIKAAVGANILMFLDAIGVLKNGSQPITIYSAFAILSLWVQFILMLRVVKGIGHYVSTPISILRHTYRFLIVMALFIIGFGHTIFVLVGSQNNNNDNSNSAGDSTLASNNSTNSTDSSSNDTSSTTNNPFNNIADAAVAVFYWTGGTSPLVTNESFLALTVIMIMGSLILVTMMQNILIALMTAVVELVKEDEKNMILVLRAEYLIVVEEMLLSAKEHNNREWFPKHIYYYSNTDLVTKWKKKARVKANVERKMFRLENKVEEIHEKLAAILNSLKTDP</sequence>
<proteinExistence type="predicted"/>
<dbReference type="GO" id="GO:0005634">
    <property type="term" value="C:nucleus"/>
    <property type="evidence" value="ECO:0007669"/>
    <property type="project" value="TreeGrafter"/>
</dbReference>
<keyword evidence="5" id="KW-0472">Membrane</keyword>
<keyword evidence="5" id="KW-0812">Transmembrane</keyword>
<dbReference type="PANTHER" id="PTHR13271:SF34">
    <property type="entry name" value="N-LYSINE METHYLTRANSFERASE SETD6"/>
    <property type="match status" value="1"/>
</dbReference>
<dbReference type="InterPro" id="IPR015353">
    <property type="entry name" value="Rubisco_LSMT_subst-bd"/>
</dbReference>
<dbReference type="InterPro" id="IPR036464">
    <property type="entry name" value="Rubisco_LSMT_subst-bd_sf"/>
</dbReference>
<dbReference type="PROSITE" id="PS50280">
    <property type="entry name" value="SET"/>
    <property type="match status" value="1"/>
</dbReference>
<dbReference type="Proteomes" id="UP000789572">
    <property type="component" value="Unassembled WGS sequence"/>
</dbReference>
<accession>A0A9N9G088</accession>
<dbReference type="GO" id="GO:0016279">
    <property type="term" value="F:protein-lysine N-methyltransferase activity"/>
    <property type="evidence" value="ECO:0007669"/>
    <property type="project" value="TreeGrafter"/>
</dbReference>
<name>A0A9N9G088_9GLOM</name>
<dbReference type="Gene3D" id="2.130.10.10">
    <property type="entry name" value="YVTN repeat-like/Quinoprotein amine dehydrogenase"/>
    <property type="match status" value="1"/>
</dbReference>
<dbReference type="SUPFAM" id="SSF50978">
    <property type="entry name" value="WD40 repeat-like"/>
    <property type="match status" value="1"/>
</dbReference>
<dbReference type="GO" id="GO:0032259">
    <property type="term" value="P:methylation"/>
    <property type="evidence" value="ECO:0007669"/>
    <property type="project" value="UniProtKB-KW"/>
</dbReference>
<gene>
    <name evidence="7" type="ORF">POCULU_LOCUS5859</name>
</gene>
<keyword evidence="1" id="KW-0489">Methyltransferase</keyword>
<evidence type="ECO:0000313" key="8">
    <source>
        <dbReference type="Proteomes" id="UP000789572"/>
    </source>
</evidence>
<dbReference type="InterPro" id="IPR036322">
    <property type="entry name" value="WD40_repeat_dom_sf"/>
</dbReference>
<keyword evidence="8" id="KW-1185">Reference proteome</keyword>
<dbReference type="OrthoDB" id="341421at2759"/>
<keyword evidence="2" id="KW-0808">Transferase</keyword>
<feature type="domain" description="SET" evidence="6">
    <location>
        <begin position="23"/>
        <end position="234"/>
    </location>
</feature>
<feature type="region of interest" description="Disordered" evidence="4">
    <location>
        <begin position="1439"/>
        <end position="1467"/>
    </location>
</feature>
<dbReference type="EMBL" id="CAJVPJ010000968">
    <property type="protein sequence ID" value="CAG8568263.1"/>
    <property type="molecule type" value="Genomic_DNA"/>
</dbReference>
<dbReference type="SUPFAM" id="SSF81822">
    <property type="entry name" value="RuBisCo LSMT C-terminal, substrate-binding domain"/>
    <property type="match status" value="1"/>
</dbReference>
<evidence type="ECO:0000256" key="5">
    <source>
        <dbReference type="SAM" id="Phobius"/>
    </source>
</evidence>
<feature type="transmembrane region" description="Helical" evidence="5">
    <location>
        <begin position="1370"/>
        <end position="1390"/>
    </location>
</feature>
<keyword evidence="5" id="KW-1133">Transmembrane helix</keyword>
<feature type="transmembrane region" description="Helical" evidence="5">
    <location>
        <begin position="1410"/>
        <end position="1429"/>
    </location>
</feature>
<comment type="caution">
    <text evidence="7">The sequence shown here is derived from an EMBL/GenBank/DDBJ whole genome shotgun (WGS) entry which is preliminary data.</text>
</comment>
<keyword evidence="3" id="KW-0949">S-adenosyl-L-methionine</keyword>
<dbReference type="Gene3D" id="3.90.1420.10">
    <property type="entry name" value="Rubisco LSMT, substrate-binding domain"/>
    <property type="match status" value="1"/>
</dbReference>
<evidence type="ECO:0000259" key="6">
    <source>
        <dbReference type="PROSITE" id="PS50280"/>
    </source>
</evidence>
<feature type="transmembrane region" description="Helical" evidence="5">
    <location>
        <begin position="1497"/>
        <end position="1527"/>
    </location>
</feature>
<dbReference type="InterPro" id="IPR050600">
    <property type="entry name" value="SETD3_SETD6_MTase"/>
</dbReference>
<dbReference type="PANTHER" id="PTHR13271">
    <property type="entry name" value="UNCHARACTERIZED PUTATIVE METHYLTRANSFERASE"/>
    <property type="match status" value="1"/>
</dbReference>
<dbReference type="Gene3D" id="3.90.1410.10">
    <property type="entry name" value="set domain protein methyltransferase, domain 1"/>
    <property type="match status" value="1"/>
</dbReference>
<dbReference type="SUPFAM" id="SSF82199">
    <property type="entry name" value="SET domain"/>
    <property type="match status" value="1"/>
</dbReference>
<evidence type="ECO:0000313" key="7">
    <source>
        <dbReference type="EMBL" id="CAG8568263.1"/>
    </source>
</evidence>
<evidence type="ECO:0000256" key="4">
    <source>
        <dbReference type="SAM" id="MobiDB-lite"/>
    </source>
</evidence>
<protein>
    <submittedName>
        <fullName evidence="7">3768_t:CDS:1</fullName>
    </submittedName>
</protein>
<reference evidence="7" key="1">
    <citation type="submission" date="2021-06" db="EMBL/GenBank/DDBJ databases">
        <authorList>
            <person name="Kallberg Y."/>
            <person name="Tangrot J."/>
            <person name="Rosling A."/>
        </authorList>
    </citation>
    <scope>NUCLEOTIDE SEQUENCE</scope>
    <source>
        <strain evidence="7">IA702</strain>
    </source>
</reference>
<evidence type="ECO:0000256" key="1">
    <source>
        <dbReference type="ARBA" id="ARBA00022603"/>
    </source>
</evidence>
<dbReference type="InterPro" id="IPR001214">
    <property type="entry name" value="SET_dom"/>
</dbReference>
<organism evidence="7 8">
    <name type="scientific">Paraglomus occultum</name>
    <dbReference type="NCBI Taxonomy" id="144539"/>
    <lineage>
        <taxon>Eukaryota</taxon>
        <taxon>Fungi</taxon>
        <taxon>Fungi incertae sedis</taxon>
        <taxon>Mucoromycota</taxon>
        <taxon>Glomeromycotina</taxon>
        <taxon>Glomeromycetes</taxon>
        <taxon>Paraglomerales</taxon>
        <taxon>Paraglomeraceae</taxon>
        <taxon>Paraglomus</taxon>
    </lineage>
</organism>
<dbReference type="InterPro" id="IPR046341">
    <property type="entry name" value="SET_dom_sf"/>
</dbReference>
<dbReference type="Pfam" id="PF00856">
    <property type="entry name" value="SET"/>
    <property type="match status" value="1"/>
</dbReference>
<evidence type="ECO:0000256" key="2">
    <source>
        <dbReference type="ARBA" id="ARBA00022679"/>
    </source>
</evidence>